<evidence type="ECO:0000313" key="10">
    <source>
        <dbReference type="EMBL" id="KAB8527775.1"/>
    </source>
</evidence>
<evidence type="ECO:0000256" key="6">
    <source>
        <dbReference type="ARBA" id="ARBA00022857"/>
    </source>
</evidence>
<keyword evidence="5" id="KW-0276">Fatty acid metabolism</keyword>
<comment type="catalytic activity">
    <reaction evidence="8">
        <text>a (3R)-hydroxyacyl-[ACP] + NADP(+) = a 3-oxoacyl-[ACP] + NADPH + H(+)</text>
        <dbReference type="Rhea" id="RHEA:17397"/>
        <dbReference type="Rhea" id="RHEA-COMP:9916"/>
        <dbReference type="Rhea" id="RHEA-COMP:9945"/>
        <dbReference type="ChEBI" id="CHEBI:15378"/>
        <dbReference type="ChEBI" id="CHEBI:57783"/>
        <dbReference type="ChEBI" id="CHEBI:58349"/>
        <dbReference type="ChEBI" id="CHEBI:78776"/>
        <dbReference type="ChEBI" id="CHEBI:78827"/>
        <dbReference type="EC" id="1.1.1.100"/>
    </reaction>
</comment>
<gene>
    <name evidence="10" type="ORF">FH972_025428</name>
</gene>
<evidence type="ECO:0000256" key="3">
    <source>
        <dbReference type="ARBA" id="ARBA00012948"/>
    </source>
</evidence>
<dbReference type="PANTHER" id="PTHR42879">
    <property type="entry name" value="3-OXOACYL-(ACYL-CARRIER-PROTEIN) REDUCTASE"/>
    <property type="match status" value="1"/>
</dbReference>
<keyword evidence="11" id="KW-1185">Reference proteome</keyword>
<dbReference type="Pfam" id="PF00106">
    <property type="entry name" value="adh_short"/>
    <property type="match status" value="1"/>
</dbReference>
<evidence type="ECO:0000256" key="5">
    <source>
        <dbReference type="ARBA" id="ARBA00022832"/>
    </source>
</evidence>
<evidence type="ECO:0000256" key="7">
    <source>
        <dbReference type="ARBA" id="ARBA00023160"/>
    </source>
</evidence>
<keyword evidence="7" id="KW-0275">Fatty acid biosynthesis</keyword>
<comment type="similarity">
    <text evidence="2">Belongs to the short-chain dehydrogenases/reductases (SDR) family.</text>
</comment>
<name>A0A5N6L3K8_9ROSI</name>
<dbReference type="Gene3D" id="3.40.50.720">
    <property type="entry name" value="NAD(P)-binding Rossmann-like Domain"/>
    <property type="match status" value="1"/>
</dbReference>
<dbReference type="SUPFAM" id="SSF51735">
    <property type="entry name" value="NAD(P)-binding Rossmann-fold domains"/>
    <property type="match status" value="1"/>
</dbReference>
<accession>A0A5N6L3K8</accession>
<evidence type="ECO:0000313" key="11">
    <source>
        <dbReference type="Proteomes" id="UP000327013"/>
    </source>
</evidence>
<sequence length="152" mass="15999">MATDTSRPLQGHIALVTGATGGIGKATCLSLARLGCDIAAHYHADADGAAALVEQLEEIGVKAASFQADLGVADEVSPVSLLFTRHRTWEFRVVDVALSDAGRCFQTTSDMYSDSQKPPDMIPTPLAKPTYIFSPSPNFPPPTSPPCPPTTS</sequence>
<evidence type="ECO:0000256" key="9">
    <source>
        <dbReference type="SAM" id="MobiDB-lite"/>
    </source>
</evidence>
<dbReference type="AlphaFoldDB" id="A0A5N6L3K8"/>
<protein>
    <recommendedName>
        <fullName evidence="3">3-oxoacyl-[acyl-carrier-protein] reductase</fullName>
        <ecNumber evidence="3">1.1.1.100</ecNumber>
    </recommendedName>
</protein>
<dbReference type="GO" id="GO:0006633">
    <property type="term" value="P:fatty acid biosynthetic process"/>
    <property type="evidence" value="ECO:0007669"/>
    <property type="project" value="UniProtKB-KW"/>
</dbReference>
<keyword evidence="6" id="KW-0521">NADP</keyword>
<dbReference type="InterPro" id="IPR036291">
    <property type="entry name" value="NAD(P)-bd_dom_sf"/>
</dbReference>
<keyword evidence="4" id="KW-0444">Lipid biosynthesis</keyword>
<comment type="caution">
    <text evidence="10">The sequence shown here is derived from an EMBL/GenBank/DDBJ whole genome shotgun (WGS) entry which is preliminary data.</text>
</comment>
<dbReference type="InterPro" id="IPR050259">
    <property type="entry name" value="SDR"/>
</dbReference>
<dbReference type="EMBL" id="VIBQ01000056">
    <property type="protein sequence ID" value="KAB8527775.1"/>
    <property type="molecule type" value="Genomic_DNA"/>
</dbReference>
<keyword evidence="7" id="KW-0443">Lipid metabolism</keyword>
<feature type="compositionally biased region" description="Pro residues" evidence="9">
    <location>
        <begin position="137"/>
        <end position="152"/>
    </location>
</feature>
<comment type="pathway">
    <text evidence="1">Lipid metabolism; fatty acid biosynthesis.</text>
</comment>
<evidence type="ECO:0000256" key="4">
    <source>
        <dbReference type="ARBA" id="ARBA00022516"/>
    </source>
</evidence>
<evidence type="ECO:0000256" key="2">
    <source>
        <dbReference type="ARBA" id="ARBA00006484"/>
    </source>
</evidence>
<dbReference type="GO" id="GO:0004316">
    <property type="term" value="F:3-oxoacyl-[acyl-carrier-protein] reductase (NADPH) activity"/>
    <property type="evidence" value="ECO:0007669"/>
    <property type="project" value="UniProtKB-EC"/>
</dbReference>
<reference evidence="10 11" key="1">
    <citation type="submission" date="2019-06" db="EMBL/GenBank/DDBJ databases">
        <title>A chromosomal-level reference genome of Carpinus fangiana (Coryloideae, Betulaceae).</title>
        <authorList>
            <person name="Yang X."/>
            <person name="Wang Z."/>
            <person name="Zhang L."/>
            <person name="Hao G."/>
            <person name="Liu J."/>
            <person name="Yang Y."/>
        </authorList>
    </citation>
    <scope>NUCLEOTIDE SEQUENCE [LARGE SCALE GENOMIC DNA]</scope>
    <source>
        <strain evidence="10">Cfa_2016G</strain>
        <tissue evidence="10">Leaf</tissue>
    </source>
</reference>
<dbReference type="OrthoDB" id="417891at2759"/>
<dbReference type="Proteomes" id="UP000327013">
    <property type="component" value="Unassembled WGS sequence"/>
</dbReference>
<dbReference type="EC" id="1.1.1.100" evidence="3"/>
<evidence type="ECO:0000256" key="1">
    <source>
        <dbReference type="ARBA" id="ARBA00005194"/>
    </source>
</evidence>
<proteinExistence type="inferred from homology"/>
<feature type="region of interest" description="Disordered" evidence="9">
    <location>
        <begin position="132"/>
        <end position="152"/>
    </location>
</feature>
<dbReference type="PANTHER" id="PTHR42879:SF2">
    <property type="entry name" value="3-OXOACYL-[ACYL-CARRIER-PROTEIN] REDUCTASE FABG"/>
    <property type="match status" value="1"/>
</dbReference>
<evidence type="ECO:0000256" key="8">
    <source>
        <dbReference type="ARBA" id="ARBA00048508"/>
    </source>
</evidence>
<organism evidence="10 11">
    <name type="scientific">Carpinus fangiana</name>
    <dbReference type="NCBI Taxonomy" id="176857"/>
    <lineage>
        <taxon>Eukaryota</taxon>
        <taxon>Viridiplantae</taxon>
        <taxon>Streptophyta</taxon>
        <taxon>Embryophyta</taxon>
        <taxon>Tracheophyta</taxon>
        <taxon>Spermatophyta</taxon>
        <taxon>Magnoliopsida</taxon>
        <taxon>eudicotyledons</taxon>
        <taxon>Gunneridae</taxon>
        <taxon>Pentapetalae</taxon>
        <taxon>rosids</taxon>
        <taxon>fabids</taxon>
        <taxon>Fagales</taxon>
        <taxon>Betulaceae</taxon>
        <taxon>Carpinus</taxon>
    </lineage>
</organism>
<dbReference type="InterPro" id="IPR002347">
    <property type="entry name" value="SDR_fam"/>
</dbReference>